<evidence type="ECO:0000313" key="3">
    <source>
        <dbReference type="Proteomes" id="UP000250028"/>
    </source>
</evidence>
<dbReference type="InterPro" id="IPR045598">
    <property type="entry name" value="DUF6457"/>
</dbReference>
<reference evidence="3" key="1">
    <citation type="submission" date="2016-10" db="EMBL/GenBank/DDBJ databases">
        <authorList>
            <person name="Varghese N."/>
            <person name="Submissions S."/>
        </authorList>
    </citation>
    <scope>NUCLEOTIDE SEQUENCE [LARGE SCALE GENOMIC DNA]</scope>
    <source>
        <strain evidence="3">DSM 22951</strain>
    </source>
</reference>
<accession>A0A2Y9BTU8</accession>
<dbReference type="Pfam" id="PF20058">
    <property type="entry name" value="DUF6457"/>
    <property type="match status" value="1"/>
</dbReference>
<gene>
    <name evidence="2" type="ORF">SAMN04489750_1967</name>
</gene>
<protein>
    <recommendedName>
        <fullName evidence="1">DUF6457 domain-containing protein</fullName>
    </recommendedName>
</protein>
<dbReference type="Proteomes" id="UP000250028">
    <property type="component" value="Unassembled WGS sequence"/>
</dbReference>
<dbReference type="RefSeq" id="WP_245934070.1">
    <property type="nucleotide sequence ID" value="NZ_QGDN01000001.1"/>
</dbReference>
<feature type="domain" description="DUF6457" evidence="1">
    <location>
        <begin position="3"/>
        <end position="80"/>
    </location>
</feature>
<proteinExistence type="predicted"/>
<name>A0A2Y9BTU8_9MICO</name>
<evidence type="ECO:0000259" key="1">
    <source>
        <dbReference type="Pfam" id="PF20058"/>
    </source>
</evidence>
<sequence length="85" mass="8749">MTQEVQQWSDELAAALGLDPEVIDVDEILGMTGVVAHAVVRPAAPMSAFLVGLAAGLQGGDRAAIERAVAVTKDLAQARPDGLGR</sequence>
<dbReference type="AlphaFoldDB" id="A0A2Y9BTU8"/>
<organism evidence="2 3">
    <name type="scientific">Branchiibius hedensis</name>
    <dbReference type="NCBI Taxonomy" id="672460"/>
    <lineage>
        <taxon>Bacteria</taxon>
        <taxon>Bacillati</taxon>
        <taxon>Actinomycetota</taxon>
        <taxon>Actinomycetes</taxon>
        <taxon>Micrococcales</taxon>
        <taxon>Dermacoccaceae</taxon>
        <taxon>Branchiibius</taxon>
    </lineage>
</organism>
<evidence type="ECO:0000313" key="2">
    <source>
        <dbReference type="EMBL" id="SSA34642.1"/>
    </source>
</evidence>
<keyword evidence="3" id="KW-1185">Reference proteome</keyword>
<dbReference type="EMBL" id="UESZ01000001">
    <property type="protein sequence ID" value="SSA34642.1"/>
    <property type="molecule type" value="Genomic_DNA"/>
</dbReference>